<reference evidence="2" key="1">
    <citation type="submission" date="2019-04" db="EMBL/GenBank/DDBJ databases">
        <authorList>
            <person name="Yu Z."/>
            <person name="Deng C."/>
        </authorList>
    </citation>
    <scope>NUCLEOTIDE SEQUENCE</scope>
</reference>
<sequence length="159" mass="18287">MQVQARFIIEVNIKDIDLLYKIKAFFGDIGYLTSTKNRARFSVFAFKDIANVVLTHFDSYPLQSAKQIDFFLWKKCVNLMLNKEHLTQKGLEQIISYKGAINYGESDALKRAFPKVSPVIRPLLQITDIPLNPFWVLGFVEAEGSFYVSTNSKNDKMRP</sequence>
<protein>
    <recommendedName>
        <fullName evidence="1">Homing endonuclease LAGLIDADG domain-containing protein</fullName>
    </recommendedName>
</protein>
<dbReference type="Pfam" id="PF00961">
    <property type="entry name" value="LAGLIDADG_1"/>
    <property type="match status" value="1"/>
</dbReference>
<organism evidence="2">
    <name type="scientific">Orbilia brochopaga</name>
    <dbReference type="NCBI Taxonomy" id="3140254"/>
    <lineage>
        <taxon>Eukaryota</taxon>
        <taxon>Fungi</taxon>
        <taxon>Dikarya</taxon>
        <taxon>Ascomycota</taxon>
        <taxon>Pezizomycotina</taxon>
        <taxon>Orbiliomycetes</taxon>
        <taxon>Orbiliales</taxon>
        <taxon>Orbiliaceae</taxon>
        <taxon>Orbilia</taxon>
    </lineage>
</organism>
<dbReference type="Gene3D" id="3.10.28.10">
    <property type="entry name" value="Homing endonucleases"/>
    <property type="match status" value="2"/>
</dbReference>
<dbReference type="EMBL" id="MK820635">
    <property type="protein sequence ID" value="QCW06945.1"/>
    <property type="molecule type" value="Genomic_DNA"/>
</dbReference>
<evidence type="ECO:0000259" key="1">
    <source>
        <dbReference type="Pfam" id="PF00961"/>
    </source>
</evidence>
<keyword evidence="2" id="KW-0496">Mitochondrion</keyword>
<feature type="domain" description="Homing endonuclease LAGLIDADG" evidence="1">
    <location>
        <begin position="2"/>
        <end position="77"/>
    </location>
</feature>
<dbReference type="AlphaFoldDB" id="A0A4Y5MZC4"/>
<dbReference type="SUPFAM" id="SSF55608">
    <property type="entry name" value="Homing endonucleases"/>
    <property type="match status" value="2"/>
</dbReference>
<accession>A0A4Y5MZC4</accession>
<dbReference type="GO" id="GO:0004519">
    <property type="term" value="F:endonuclease activity"/>
    <property type="evidence" value="ECO:0007669"/>
    <property type="project" value="InterPro"/>
</dbReference>
<proteinExistence type="predicted"/>
<dbReference type="InterPro" id="IPR004860">
    <property type="entry name" value="LAGLIDADG_dom"/>
</dbReference>
<dbReference type="InterPro" id="IPR051289">
    <property type="entry name" value="LAGLIDADG_Endonuclease"/>
</dbReference>
<dbReference type="InterPro" id="IPR027434">
    <property type="entry name" value="Homing_endonucl"/>
</dbReference>
<dbReference type="PANTHER" id="PTHR36181">
    <property type="entry name" value="INTRON-ENCODED ENDONUCLEASE AI3-RELATED"/>
    <property type="match status" value="1"/>
</dbReference>
<dbReference type="GO" id="GO:0005739">
    <property type="term" value="C:mitochondrion"/>
    <property type="evidence" value="ECO:0007669"/>
    <property type="project" value="UniProtKB-ARBA"/>
</dbReference>
<name>A0A4Y5MZC4_9PEZI</name>
<geneLocation type="mitochondrion" evidence="2"/>
<gene>
    <name evidence="2" type="primary">orf159</name>
</gene>
<dbReference type="PANTHER" id="PTHR36181:SF4">
    <property type="entry name" value="LAGLIDADG ENDONUCLEASE"/>
    <property type="match status" value="1"/>
</dbReference>
<evidence type="ECO:0000313" key="2">
    <source>
        <dbReference type="EMBL" id="QCW06945.1"/>
    </source>
</evidence>